<dbReference type="InterPro" id="IPR001789">
    <property type="entry name" value="Sig_transdc_resp-reg_receiver"/>
</dbReference>
<feature type="domain" description="HTH luxR-type" evidence="3">
    <location>
        <begin position="171"/>
        <end position="236"/>
    </location>
</feature>
<evidence type="ECO:0000313" key="5">
    <source>
        <dbReference type="EMBL" id="EQD61782.1"/>
    </source>
</evidence>
<dbReference type="InterPro" id="IPR016032">
    <property type="entry name" value="Sig_transdc_resp-reg_C-effctor"/>
</dbReference>
<dbReference type="AlphaFoldDB" id="T1AWE1"/>
<dbReference type="Pfam" id="PF00072">
    <property type="entry name" value="Response_reg"/>
    <property type="match status" value="1"/>
</dbReference>
<keyword evidence="2" id="KW-0238">DNA-binding</keyword>
<accession>T1AWE1</accession>
<dbReference type="Gene3D" id="3.40.50.2300">
    <property type="match status" value="1"/>
</dbReference>
<sequence>MAAWYKARRALRIAVRWPPSMSRLRRARLCYRGAMTRIVLVDDHAIVREGFKRLIETEPGLDVIAECGDAEEALETILANAADLVVLDLSLPNGGGLPLLEHLLSLRPGLRVVVLSMHDTEPYISEALRRGAWGYVSKCAAADELIAALRAVLAGERYLSSDIARSQSTRGGDALARLTAREHEVFLLLARGLTPKQAAAELGIGQKTVYIHRASLMGKLGAGSELDLYRLARERGLVVA</sequence>
<evidence type="ECO:0000259" key="4">
    <source>
        <dbReference type="PROSITE" id="PS50110"/>
    </source>
</evidence>
<dbReference type="EMBL" id="AUZY01004790">
    <property type="protein sequence ID" value="EQD61782.1"/>
    <property type="molecule type" value="Genomic_DNA"/>
</dbReference>
<proteinExistence type="predicted"/>
<reference evidence="5" key="1">
    <citation type="submission" date="2013-08" db="EMBL/GenBank/DDBJ databases">
        <authorList>
            <person name="Mendez C."/>
            <person name="Richter M."/>
            <person name="Ferrer M."/>
            <person name="Sanchez J."/>
        </authorList>
    </citation>
    <scope>NUCLEOTIDE SEQUENCE</scope>
</reference>
<feature type="domain" description="Response regulatory" evidence="4">
    <location>
        <begin position="37"/>
        <end position="153"/>
    </location>
</feature>
<dbReference type="GO" id="GO:0000160">
    <property type="term" value="P:phosphorelay signal transduction system"/>
    <property type="evidence" value="ECO:0007669"/>
    <property type="project" value="InterPro"/>
</dbReference>
<keyword evidence="1" id="KW-0597">Phosphoprotein</keyword>
<gene>
    <name evidence="5" type="ORF">B1B_07528</name>
</gene>
<dbReference type="PANTHER" id="PTHR43214:SF43">
    <property type="entry name" value="TWO-COMPONENT RESPONSE REGULATOR"/>
    <property type="match status" value="1"/>
</dbReference>
<dbReference type="SMART" id="SM00448">
    <property type="entry name" value="REC"/>
    <property type="match status" value="1"/>
</dbReference>
<comment type="caution">
    <text evidence="5">The sequence shown here is derived from an EMBL/GenBank/DDBJ whole genome shotgun (WGS) entry which is preliminary data.</text>
</comment>
<evidence type="ECO:0000256" key="2">
    <source>
        <dbReference type="ARBA" id="ARBA00023125"/>
    </source>
</evidence>
<evidence type="ECO:0000259" key="3">
    <source>
        <dbReference type="PROSITE" id="PS50043"/>
    </source>
</evidence>
<dbReference type="InterPro" id="IPR058245">
    <property type="entry name" value="NreC/VraR/RcsB-like_REC"/>
</dbReference>
<dbReference type="InterPro" id="IPR039420">
    <property type="entry name" value="WalR-like"/>
</dbReference>
<dbReference type="SUPFAM" id="SSF46894">
    <property type="entry name" value="C-terminal effector domain of the bipartite response regulators"/>
    <property type="match status" value="1"/>
</dbReference>
<dbReference type="SMART" id="SM00421">
    <property type="entry name" value="HTH_LUXR"/>
    <property type="match status" value="1"/>
</dbReference>
<dbReference type="InterPro" id="IPR000792">
    <property type="entry name" value="Tscrpt_reg_LuxR_C"/>
</dbReference>
<dbReference type="InterPro" id="IPR011006">
    <property type="entry name" value="CheY-like_superfamily"/>
</dbReference>
<name>T1AWE1_9ZZZZ</name>
<dbReference type="PANTHER" id="PTHR43214">
    <property type="entry name" value="TWO-COMPONENT RESPONSE REGULATOR"/>
    <property type="match status" value="1"/>
</dbReference>
<organism evidence="5">
    <name type="scientific">mine drainage metagenome</name>
    <dbReference type="NCBI Taxonomy" id="410659"/>
    <lineage>
        <taxon>unclassified sequences</taxon>
        <taxon>metagenomes</taxon>
        <taxon>ecological metagenomes</taxon>
    </lineage>
</organism>
<dbReference type="GO" id="GO:0003677">
    <property type="term" value="F:DNA binding"/>
    <property type="evidence" value="ECO:0007669"/>
    <property type="project" value="UniProtKB-KW"/>
</dbReference>
<dbReference type="CDD" id="cd06170">
    <property type="entry name" value="LuxR_C_like"/>
    <property type="match status" value="1"/>
</dbReference>
<protein>
    <submittedName>
        <fullName evidence="5">Two-component response regulator</fullName>
    </submittedName>
</protein>
<dbReference type="PROSITE" id="PS50110">
    <property type="entry name" value="RESPONSE_REGULATORY"/>
    <property type="match status" value="1"/>
</dbReference>
<dbReference type="CDD" id="cd17535">
    <property type="entry name" value="REC_NarL-like"/>
    <property type="match status" value="1"/>
</dbReference>
<dbReference type="PRINTS" id="PR00038">
    <property type="entry name" value="HTHLUXR"/>
</dbReference>
<dbReference type="GO" id="GO:0006355">
    <property type="term" value="P:regulation of DNA-templated transcription"/>
    <property type="evidence" value="ECO:0007669"/>
    <property type="project" value="InterPro"/>
</dbReference>
<reference evidence="5" key="2">
    <citation type="journal article" date="2014" name="ISME J.">
        <title>Microbial stratification in low pH oxic and suboxic macroscopic growths along an acid mine drainage.</title>
        <authorList>
            <person name="Mendez-Garcia C."/>
            <person name="Mesa V."/>
            <person name="Sprenger R.R."/>
            <person name="Richter M."/>
            <person name="Diez M.S."/>
            <person name="Solano J."/>
            <person name="Bargiela R."/>
            <person name="Golyshina O.V."/>
            <person name="Manteca A."/>
            <person name="Ramos J.L."/>
            <person name="Gallego J.R."/>
            <person name="Llorente I."/>
            <person name="Martins Dos Santos V.A."/>
            <person name="Jensen O.N."/>
            <person name="Pelaez A.I."/>
            <person name="Sanchez J."/>
            <person name="Ferrer M."/>
        </authorList>
    </citation>
    <scope>NUCLEOTIDE SEQUENCE</scope>
</reference>
<evidence type="ECO:0000256" key="1">
    <source>
        <dbReference type="ARBA" id="ARBA00022553"/>
    </source>
</evidence>
<dbReference type="PROSITE" id="PS50043">
    <property type="entry name" value="HTH_LUXR_2"/>
    <property type="match status" value="1"/>
</dbReference>
<dbReference type="Pfam" id="PF00196">
    <property type="entry name" value="GerE"/>
    <property type="match status" value="1"/>
</dbReference>
<dbReference type="SUPFAM" id="SSF52172">
    <property type="entry name" value="CheY-like"/>
    <property type="match status" value="1"/>
</dbReference>